<protein>
    <submittedName>
        <fullName evidence="5">FMN-binding glutamate synthase family protein</fullName>
    </submittedName>
</protein>
<dbReference type="PANTHER" id="PTHR43819:SF1">
    <property type="entry name" value="ARCHAEAL-TYPE GLUTAMATE SYNTHASE [NADPH]"/>
    <property type="match status" value="1"/>
</dbReference>
<dbReference type="Proteomes" id="UP000770889">
    <property type="component" value="Unassembled WGS sequence"/>
</dbReference>
<dbReference type="AlphaFoldDB" id="A0A944M991"/>
<dbReference type="InterPro" id="IPR027283">
    <property type="entry name" value="YerD"/>
</dbReference>
<comment type="caution">
    <text evidence="5">The sequence shown here is derived from an EMBL/GenBank/DDBJ whole genome shotgun (WGS) entry which is preliminary data.</text>
</comment>
<feature type="transmembrane region" description="Helical" evidence="3">
    <location>
        <begin position="12"/>
        <end position="37"/>
    </location>
</feature>
<accession>A0A944M991</accession>
<gene>
    <name evidence="5" type="ORF">KME65_09330</name>
</gene>
<dbReference type="InterPro" id="IPR013785">
    <property type="entry name" value="Aldolase_TIM"/>
</dbReference>
<evidence type="ECO:0000256" key="2">
    <source>
        <dbReference type="PIRNR" id="PIRNR006429"/>
    </source>
</evidence>
<evidence type="ECO:0000256" key="3">
    <source>
        <dbReference type="SAM" id="Phobius"/>
    </source>
</evidence>
<evidence type="ECO:0000313" key="5">
    <source>
        <dbReference type="EMBL" id="MBT2989152.1"/>
    </source>
</evidence>
<reference evidence="5 6" key="1">
    <citation type="submission" date="2021-05" db="EMBL/GenBank/DDBJ databases">
        <title>Genetic and Functional Diversity in Clade A Lucinid endosymbionts from the Bahamas.</title>
        <authorList>
            <person name="Giani N.M."/>
            <person name="Engel A.S."/>
            <person name="Campbell B.J."/>
        </authorList>
    </citation>
    <scope>NUCLEOTIDE SEQUENCE [LARGE SCALE GENOMIC DNA]</scope>
    <source>
        <strain evidence="5">LUC16012Gg_MoonRockCtena</strain>
    </source>
</reference>
<dbReference type="InterPro" id="IPR002932">
    <property type="entry name" value="Glu_synthdom"/>
</dbReference>
<evidence type="ECO:0000313" key="6">
    <source>
        <dbReference type="Proteomes" id="UP000770889"/>
    </source>
</evidence>
<feature type="domain" description="Glutamate synthase" evidence="4">
    <location>
        <begin position="137"/>
        <end position="466"/>
    </location>
</feature>
<dbReference type="PIRSF" id="PIRSF006429">
    <property type="entry name" value="GOGAT_lg_2"/>
    <property type="match status" value="1"/>
</dbReference>
<keyword evidence="3" id="KW-0472">Membrane</keyword>
<organism evidence="5 6">
    <name type="scientific">Candidatus Thiodiazotropha taylori</name>
    <dbReference type="NCBI Taxonomy" id="2792791"/>
    <lineage>
        <taxon>Bacteria</taxon>
        <taxon>Pseudomonadati</taxon>
        <taxon>Pseudomonadota</taxon>
        <taxon>Gammaproteobacteria</taxon>
        <taxon>Chromatiales</taxon>
        <taxon>Sedimenticolaceae</taxon>
        <taxon>Candidatus Thiodiazotropha</taxon>
    </lineage>
</organism>
<dbReference type="CDD" id="cd02808">
    <property type="entry name" value="GltS_FMN"/>
    <property type="match status" value="1"/>
</dbReference>
<keyword evidence="3" id="KW-1133">Transmembrane helix</keyword>
<evidence type="ECO:0000259" key="4">
    <source>
        <dbReference type="Pfam" id="PF01645"/>
    </source>
</evidence>
<dbReference type="GO" id="GO:0006537">
    <property type="term" value="P:glutamate biosynthetic process"/>
    <property type="evidence" value="ECO:0007669"/>
    <property type="project" value="InterPro"/>
</dbReference>
<evidence type="ECO:0000256" key="1">
    <source>
        <dbReference type="ARBA" id="ARBA00009716"/>
    </source>
</evidence>
<comment type="similarity">
    <text evidence="1 2">Belongs to the glutamate synthase family.</text>
</comment>
<proteinExistence type="inferred from homology"/>
<dbReference type="Gene3D" id="3.20.20.70">
    <property type="entry name" value="Aldolase class I"/>
    <property type="match status" value="1"/>
</dbReference>
<dbReference type="SUPFAM" id="SSF51395">
    <property type="entry name" value="FMN-linked oxidoreductases"/>
    <property type="match status" value="1"/>
</dbReference>
<dbReference type="GO" id="GO:0015930">
    <property type="term" value="F:glutamate synthase activity"/>
    <property type="evidence" value="ECO:0007669"/>
    <property type="project" value="InterPro"/>
</dbReference>
<dbReference type="InterPro" id="IPR024188">
    <property type="entry name" value="GltB"/>
</dbReference>
<dbReference type="Pfam" id="PF01645">
    <property type="entry name" value="Glu_synthase"/>
    <property type="match status" value="1"/>
</dbReference>
<dbReference type="PIRSF" id="PIRSF500060">
    <property type="entry name" value="UCP500060"/>
    <property type="match status" value="1"/>
</dbReference>
<keyword evidence="3" id="KW-0812">Transmembrane</keyword>
<dbReference type="EMBL" id="JAHHGM010000007">
    <property type="protein sequence ID" value="MBT2989152.1"/>
    <property type="molecule type" value="Genomic_DNA"/>
</dbReference>
<name>A0A944M991_9GAMM</name>
<sequence length="501" mass="54850">MTAVTESWVFTLFEILSVLFVFILGMGVLALIVLYIIDVTQTQQTIRRNYPVIGRFRYFFEHMGEFFRQYFFAMDREEMPFNRAERSWAYRAAKNENNTIAFGSTRDLRPTGTIFFVNCPYPTLGEDAVPATEVIIGPDCDSPYTTDSLINISGMSFGALSVPAVRALSAGAHKAGCWMNTGEGGLSPYHLEGGADLVFQIGTAKFGVRDRDGNLSDERIREIAAHDTVRMFEIKLSQGAKPGKGGILPGAKVTPEIAEIRGIEVGRDAISPNRHPDINSADELLNMIERIRRVSGKPVGFKTVIGAYGWLEGLFETINDRGPEYAPDFITVDGADGGTGAAPMALMDYVGLPLNESLPMVVDMLCEYGLRERVKVVCSGKLITPAGVAWALAVGADFVASARGFMFALGCIQALQCNKNTCPTGITTHDPKLQRGLVSSDKAQRVANYVNNMNYEVGLLAHSCGVREPRELKRFHARMVMENGKSVPLDVLYPPKSTAST</sequence>
<dbReference type="PANTHER" id="PTHR43819">
    <property type="entry name" value="ARCHAEAL-TYPE GLUTAMATE SYNTHASE [NADPH]"/>
    <property type="match status" value="1"/>
</dbReference>